<feature type="domain" description="Pyridoxamine 5'-phosphate oxidase N-terminal" evidence="1">
    <location>
        <begin position="23"/>
        <end position="127"/>
    </location>
</feature>
<sequence length="193" mass="20936">MAPAHPHDTSTANAASVAHYELPDDHTAFVRQSPFAFIMSGSADAPPDVSPRGDTPGFVQVLGKNLLRLPDRIGNNRIDTIRNVIQDPRIALVFLAPQEELALFVGGRARINTDPDILAGLASNNRLPRSTLDITVLWSELRPSSAFDAAHFWRPEENLSDVPTLGAILADQVGGMTTAEAEAFVAESYRNRL</sequence>
<evidence type="ECO:0000259" key="1">
    <source>
        <dbReference type="Pfam" id="PF01243"/>
    </source>
</evidence>
<reference evidence="2" key="1">
    <citation type="journal article" date="2014" name="Int. J. Syst. Evol. Microbiol.">
        <title>Complete genome sequence of Corynebacterium casei LMG S-19264T (=DSM 44701T), isolated from a smear-ripened cheese.</title>
        <authorList>
            <consortium name="US DOE Joint Genome Institute (JGI-PGF)"/>
            <person name="Walter F."/>
            <person name="Albersmeier A."/>
            <person name="Kalinowski J."/>
            <person name="Ruckert C."/>
        </authorList>
    </citation>
    <scope>NUCLEOTIDE SEQUENCE</scope>
    <source>
        <strain evidence="2">CCM 7897</strain>
    </source>
</reference>
<reference evidence="2" key="2">
    <citation type="submission" date="2020-09" db="EMBL/GenBank/DDBJ databases">
        <authorList>
            <person name="Sun Q."/>
            <person name="Sedlacek I."/>
        </authorList>
    </citation>
    <scope>NUCLEOTIDE SEQUENCE</scope>
    <source>
        <strain evidence="2">CCM 7897</strain>
    </source>
</reference>
<dbReference type="PANTHER" id="PTHR42815:SF2">
    <property type="entry name" value="FAD-BINDING, PUTATIVE (AFU_ORTHOLOGUE AFUA_6G07600)-RELATED"/>
    <property type="match status" value="1"/>
</dbReference>
<organism evidence="2 3">
    <name type="scientific">Azorhizobium oxalatiphilum</name>
    <dbReference type="NCBI Taxonomy" id="980631"/>
    <lineage>
        <taxon>Bacteria</taxon>
        <taxon>Pseudomonadati</taxon>
        <taxon>Pseudomonadota</taxon>
        <taxon>Alphaproteobacteria</taxon>
        <taxon>Hyphomicrobiales</taxon>
        <taxon>Xanthobacteraceae</taxon>
        <taxon>Azorhizobium</taxon>
    </lineage>
</organism>
<dbReference type="InterPro" id="IPR012349">
    <property type="entry name" value="Split_barrel_FMN-bd"/>
</dbReference>
<evidence type="ECO:0000313" key="2">
    <source>
        <dbReference type="EMBL" id="GGF68524.1"/>
    </source>
</evidence>
<dbReference type="Proteomes" id="UP000606044">
    <property type="component" value="Unassembled WGS sequence"/>
</dbReference>
<dbReference type="EMBL" id="BMCT01000004">
    <property type="protein sequence ID" value="GGF68524.1"/>
    <property type="molecule type" value="Genomic_DNA"/>
</dbReference>
<evidence type="ECO:0000313" key="3">
    <source>
        <dbReference type="Proteomes" id="UP000606044"/>
    </source>
</evidence>
<dbReference type="PANTHER" id="PTHR42815">
    <property type="entry name" value="FAD-BINDING, PUTATIVE (AFU_ORTHOLOGUE AFUA_6G07600)-RELATED"/>
    <property type="match status" value="1"/>
</dbReference>
<proteinExistence type="predicted"/>
<dbReference type="RefSeq" id="WP_188580023.1">
    <property type="nucleotide sequence ID" value="NZ_BMCT01000004.1"/>
</dbReference>
<name>A0A917C2A8_9HYPH</name>
<dbReference type="AlphaFoldDB" id="A0A917C2A8"/>
<dbReference type="Gene3D" id="2.30.110.10">
    <property type="entry name" value="Electron Transport, Fmn-binding Protein, Chain A"/>
    <property type="match status" value="1"/>
</dbReference>
<comment type="caution">
    <text evidence="2">The sequence shown here is derived from an EMBL/GenBank/DDBJ whole genome shotgun (WGS) entry which is preliminary data.</text>
</comment>
<accession>A0A917C2A8</accession>
<dbReference type="SUPFAM" id="SSF50475">
    <property type="entry name" value="FMN-binding split barrel"/>
    <property type="match status" value="1"/>
</dbReference>
<dbReference type="InterPro" id="IPR011576">
    <property type="entry name" value="Pyridox_Oxase_N"/>
</dbReference>
<protein>
    <submittedName>
        <fullName evidence="2">Pyridoxamine 5'-phosphate oxidase-like FMN-binding protein</fullName>
    </submittedName>
</protein>
<keyword evidence="3" id="KW-1185">Reference proteome</keyword>
<gene>
    <name evidence="2" type="ORF">GCM10007301_30250</name>
</gene>
<dbReference type="Pfam" id="PF01243">
    <property type="entry name" value="PNPOx_N"/>
    <property type="match status" value="1"/>
</dbReference>